<evidence type="ECO:0000256" key="1">
    <source>
        <dbReference type="SAM" id="Phobius"/>
    </source>
</evidence>
<gene>
    <name evidence="2" type="ORF">HYR64_07155</name>
</gene>
<sequence>MKAEQQRSIVCPKCGNVSPIGTPQCPRCGLEFAPSPVRAGRSPWLYAALGALAVLLALLAMVSMGILGKPGQAVPPVTQAMGKAASPALERTAAIHALPPDVAAWLEHLRRIEDRKVELAQRQVAEAMIVMQRMQVPTMGDADQAGEGAPPSQQAKAKIEDWRPPWDALLKEFEAVTPPDECKPISGPYFSALNEVGALMGDLSKALAVSQEDQAGALQALEKLQGHTGQPVDERFKAADGAMKTLCDHYLVAKPFDIKADVGVGGLFGKF</sequence>
<evidence type="ECO:0000313" key="3">
    <source>
        <dbReference type="Proteomes" id="UP000727962"/>
    </source>
</evidence>
<proteinExistence type="predicted"/>
<feature type="transmembrane region" description="Helical" evidence="1">
    <location>
        <begin position="44"/>
        <end position="67"/>
    </location>
</feature>
<dbReference type="Proteomes" id="UP000727962">
    <property type="component" value="Unassembled WGS sequence"/>
</dbReference>
<comment type="caution">
    <text evidence="2">The sequence shown here is derived from an EMBL/GenBank/DDBJ whole genome shotgun (WGS) entry which is preliminary data.</text>
</comment>
<evidence type="ECO:0000313" key="2">
    <source>
        <dbReference type="EMBL" id="MBI1756867.1"/>
    </source>
</evidence>
<accession>A0A931PUS8</accession>
<protein>
    <submittedName>
        <fullName evidence="2">Uncharacterized protein</fullName>
    </submittedName>
</protein>
<reference evidence="2" key="1">
    <citation type="submission" date="2020-07" db="EMBL/GenBank/DDBJ databases">
        <title>Huge and variable diversity of episymbiotic CPR bacteria and DPANN archaea in groundwater ecosystems.</title>
        <authorList>
            <person name="He C.Y."/>
            <person name="Keren R."/>
            <person name="Whittaker M."/>
            <person name="Farag I.F."/>
            <person name="Doudna J."/>
            <person name="Cate J.H.D."/>
            <person name="Banfield J.F."/>
        </authorList>
    </citation>
    <scope>NUCLEOTIDE SEQUENCE</scope>
    <source>
        <strain evidence="2">NC_groundwater_17_Pr7_B-0.1um_64_12</strain>
    </source>
</reference>
<keyword evidence="1" id="KW-0812">Transmembrane</keyword>
<dbReference type="EMBL" id="JACOSL010000041">
    <property type="protein sequence ID" value="MBI1756867.1"/>
    <property type="molecule type" value="Genomic_DNA"/>
</dbReference>
<keyword evidence="1" id="KW-1133">Transmembrane helix</keyword>
<organism evidence="2 3">
    <name type="scientific">Fimbriimonas ginsengisoli</name>
    <dbReference type="NCBI Taxonomy" id="1005039"/>
    <lineage>
        <taxon>Bacteria</taxon>
        <taxon>Bacillati</taxon>
        <taxon>Armatimonadota</taxon>
        <taxon>Fimbriimonadia</taxon>
        <taxon>Fimbriimonadales</taxon>
        <taxon>Fimbriimonadaceae</taxon>
        <taxon>Fimbriimonas</taxon>
    </lineage>
</organism>
<name>A0A931PUS8_FIMGI</name>
<dbReference type="AlphaFoldDB" id="A0A931PUS8"/>
<keyword evidence="1" id="KW-0472">Membrane</keyword>